<protein>
    <submittedName>
        <fullName evidence="2">Uncharacterized protein</fullName>
    </submittedName>
</protein>
<evidence type="ECO:0000313" key="3">
    <source>
        <dbReference type="Proteomes" id="UP001302745"/>
    </source>
</evidence>
<dbReference type="EMBL" id="MU856888">
    <property type="protein sequence ID" value="KAK4155416.1"/>
    <property type="molecule type" value="Genomic_DNA"/>
</dbReference>
<organism evidence="2 3">
    <name type="scientific">Chaetomidium leptoderma</name>
    <dbReference type="NCBI Taxonomy" id="669021"/>
    <lineage>
        <taxon>Eukaryota</taxon>
        <taxon>Fungi</taxon>
        <taxon>Dikarya</taxon>
        <taxon>Ascomycota</taxon>
        <taxon>Pezizomycotina</taxon>
        <taxon>Sordariomycetes</taxon>
        <taxon>Sordariomycetidae</taxon>
        <taxon>Sordariales</taxon>
        <taxon>Chaetomiaceae</taxon>
        <taxon>Chaetomidium</taxon>
    </lineage>
</organism>
<dbReference type="AlphaFoldDB" id="A0AAN6VSB0"/>
<evidence type="ECO:0000256" key="1">
    <source>
        <dbReference type="SAM" id="MobiDB-lite"/>
    </source>
</evidence>
<reference evidence="2" key="2">
    <citation type="submission" date="2023-05" db="EMBL/GenBank/DDBJ databases">
        <authorList>
            <consortium name="Lawrence Berkeley National Laboratory"/>
            <person name="Steindorff A."/>
            <person name="Hensen N."/>
            <person name="Bonometti L."/>
            <person name="Westerberg I."/>
            <person name="Brannstrom I.O."/>
            <person name="Guillou S."/>
            <person name="Cros-Aarteil S."/>
            <person name="Calhoun S."/>
            <person name="Haridas S."/>
            <person name="Kuo A."/>
            <person name="Mondo S."/>
            <person name="Pangilinan J."/>
            <person name="Riley R."/>
            <person name="Labutti K."/>
            <person name="Andreopoulos B."/>
            <person name="Lipzen A."/>
            <person name="Chen C."/>
            <person name="Yanf M."/>
            <person name="Daum C."/>
            <person name="Ng V."/>
            <person name="Clum A."/>
            <person name="Ohm R."/>
            <person name="Martin F."/>
            <person name="Silar P."/>
            <person name="Natvig D."/>
            <person name="Lalanne C."/>
            <person name="Gautier V."/>
            <person name="Ament-Velasquez S.L."/>
            <person name="Kruys A."/>
            <person name="Hutchinson M.I."/>
            <person name="Powell A.J."/>
            <person name="Barry K."/>
            <person name="Miller A.N."/>
            <person name="Grigoriev I.V."/>
            <person name="Debuchy R."/>
            <person name="Gladieux P."/>
            <person name="Thoren M.H."/>
            <person name="Johannesson H."/>
        </authorList>
    </citation>
    <scope>NUCLEOTIDE SEQUENCE</scope>
    <source>
        <strain evidence="2">CBS 538.74</strain>
    </source>
</reference>
<feature type="compositionally biased region" description="Low complexity" evidence="1">
    <location>
        <begin position="27"/>
        <end position="40"/>
    </location>
</feature>
<comment type="caution">
    <text evidence="2">The sequence shown here is derived from an EMBL/GenBank/DDBJ whole genome shotgun (WGS) entry which is preliminary data.</text>
</comment>
<feature type="region of interest" description="Disordered" evidence="1">
    <location>
        <begin position="1"/>
        <end position="56"/>
    </location>
</feature>
<evidence type="ECO:0000313" key="2">
    <source>
        <dbReference type="EMBL" id="KAK4155416.1"/>
    </source>
</evidence>
<accession>A0AAN6VSB0</accession>
<sequence>MSFPTDHHPSDAVPSAQEEHTLPGQHSRSSSIQSTSTDYSPPHTAADNNKESKFPDIVRRDMEFFMARLTRTNSNDSNVSR</sequence>
<keyword evidence="3" id="KW-1185">Reference proteome</keyword>
<reference evidence="2" key="1">
    <citation type="journal article" date="2023" name="Mol. Phylogenet. Evol.">
        <title>Genome-scale phylogeny and comparative genomics of the fungal order Sordariales.</title>
        <authorList>
            <person name="Hensen N."/>
            <person name="Bonometti L."/>
            <person name="Westerberg I."/>
            <person name="Brannstrom I.O."/>
            <person name="Guillou S."/>
            <person name="Cros-Aarteil S."/>
            <person name="Calhoun S."/>
            <person name="Haridas S."/>
            <person name="Kuo A."/>
            <person name="Mondo S."/>
            <person name="Pangilinan J."/>
            <person name="Riley R."/>
            <person name="LaButti K."/>
            <person name="Andreopoulos B."/>
            <person name="Lipzen A."/>
            <person name="Chen C."/>
            <person name="Yan M."/>
            <person name="Daum C."/>
            <person name="Ng V."/>
            <person name="Clum A."/>
            <person name="Steindorff A."/>
            <person name="Ohm R.A."/>
            <person name="Martin F."/>
            <person name="Silar P."/>
            <person name="Natvig D.O."/>
            <person name="Lalanne C."/>
            <person name="Gautier V."/>
            <person name="Ament-Velasquez S.L."/>
            <person name="Kruys A."/>
            <person name="Hutchinson M.I."/>
            <person name="Powell A.J."/>
            <person name="Barry K."/>
            <person name="Miller A.N."/>
            <person name="Grigoriev I.V."/>
            <person name="Debuchy R."/>
            <person name="Gladieux P."/>
            <person name="Hiltunen Thoren M."/>
            <person name="Johannesson H."/>
        </authorList>
    </citation>
    <scope>NUCLEOTIDE SEQUENCE</scope>
    <source>
        <strain evidence="2">CBS 538.74</strain>
    </source>
</reference>
<gene>
    <name evidence="2" type="ORF">C8A00DRAFT_31750</name>
</gene>
<name>A0AAN6VSB0_9PEZI</name>
<dbReference type="Proteomes" id="UP001302745">
    <property type="component" value="Unassembled WGS sequence"/>
</dbReference>
<proteinExistence type="predicted"/>
<feature type="compositionally biased region" description="Basic and acidic residues" evidence="1">
    <location>
        <begin position="1"/>
        <end position="10"/>
    </location>
</feature>